<dbReference type="GO" id="GO:0004519">
    <property type="term" value="F:endonuclease activity"/>
    <property type="evidence" value="ECO:0007669"/>
    <property type="project" value="UniProtKB-KW"/>
</dbReference>
<sequence>MTETIADYMTSSTAKVAIKDVTEHFKGKAVSRLGDEGNVAVINLSDITSMGIDYAALKRIEMDKRAVLRYLLQDGDVLIASKGTVKKIAVFSEQNQPVIASANITVLRPTGGVLGGYIKLFLESPLGQALLDEANTGKAVMNVSTQKLISIEIPKIPLVKQTYLVQRYEQGLNDYKRKIVRAQQEWQRVRDDVEKNLF</sequence>
<dbReference type="PANTHER" id="PTHR30408:SF12">
    <property type="entry name" value="TYPE I RESTRICTION ENZYME MJAVIII SPECIFICITY SUBUNIT"/>
    <property type="match status" value="1"/>
</dbReference>
<organism evidence="4 5">
    <name type="scientific">Streptococcus alactolyticus</name>
    <dbReference type="NCBI Taxonomy" id="29389"/>
    <lineage>
        <taxon>Bacteria</taxon>
        <taxon>Bacillati</taxon>
        <taxon>Bacillota</taxon>
        <taxon>Bacilli</taxon>
        <taxon>Lactobacillales</taxon>
        <taxon>Streptococcaceae</taxon>
        <taxon>Streptococcus</taxon>
    </lineage>
</organism>
<evidence type="ECO:0000256" key="3">
    <source>
        <dbReference type="SAM" id="Coils"/>
    </source>
</evidence>
<evidence type="ECO:0000313" key="4">
    <source>
        <dbReference type="EMBL" id="MST54364.1"/>
    </source>
</evidence>
<reference evidence="4 5" key="1">
    <citation type="submission" date="2019-08" db="EMBL/GenBank/DDBJ databases">
        <title>In-depth cultivation of the pig gut microbiome towards novel bacterial diversity and tailored functional studies.</title>
        <authorList>
            <person name="Wylensek D."/>
            <person name="Hitch T.C.A."/>
            <person name="Clavel T."/>
        </authorList>
    </citation>
    <scope>NUCLEOTIDE SEQUENCE [LARGE SCALE GENOMIC DNA]</scope>
    <source>
        <strain evidence="4 5">BL-178-WT-3A</strain>
    </source>
</reference>
<accession>A0A6N7X7H1</accession>
<evidence type="ECO:0000256" key="2">
    <source>
        <dbReference type="ARBA" id="ARBA00023125"/>
    </source>
</evidence>
<keyword evidence="3" id="KW-0175">Coiled coil</keyword>
<dbReference type="EMBL" id="VUNP01000045">
    <property type="protein sequence ID" value="MST54364.1"/>
    <property type="molecule type" value="Genomic_DNA"/>
</dbReference>
<comment type="caution">
    <text evidence="4">The sequence shown here is derived from an EMBL/GenBank/DDBJ whole genome shotgun (WGS) entry which is preliminary data.</text>
</comment>
<evidence type="ECO:0000313" key="5">
    <source>
        <dbReference type="Proteomes" id="UP000471052"/>
    </source>
</evidence>
<feature type="coiled-coil region" evidence="3">
    <location>
        <begin position="165"/>
        <end position="192"/>
    </location>
</feature>
<dbReference type="RefSeq" id="WP_154455463.1">
    <property type="nucleotide sequence ID" value="NZ_JADYVC010000004.1"/>
</dbReference>
<dbReference type="OrthoDB" id="9814572at2"/>
<dbReference type="Gene3D" id="3.90.220.20">
    <property type="entry name" value="DNA methylase specificity domains"/>
    <property type="match status" value="1"/>
</dbReference>
<keyword evidence="2" id="KW-0238">DNA-binding</keyword>
<keyword evidence="4" id="KW-0540">Nuclease</keyword>
<evidence type="ECO:0000256" key="1">
    <source>
        <dbReference type="ARBA" id="ARBA00022747"/>
    </source>
</evidence>
<dbReference type="PANTHER" id="PTHR30408">
    <property type="entry name" value="TYPE-1 RESTRICTION ENZYME ECOKI SPECIFICITY PROTEIN"/>
    <property type="match status" value="1"/>
</dbReference>
<gene>
    <name evidence="4" type="ORF">FYJ82_08290</name>
</gene>
<dbReference type="GO" id="GO:0009307">
    <property type="term" value="P:DNA restriction-modification system"/>
    <property type="evidence" value="ECO:0007669"/>
    <property type="project" value="UniProtKB-KW"/>
</dbReference>
<dbReference type="InterPro" id="IPR052021">
    <property type="entry name" value="Type-I_RS_S_subunit"/>
</dbReference>
<keyword evidence="4" id="KW-0255">Endonuclease</keyword>
<keyword evidence="4" id="KW-0378">Hydrolase</keyword>
<proteinExistence type="predicted"/>
<keyword evidence="1" id="KW-0680">Restriction system</keyword>
<name>A0A6N7X7H1_STRAY</name>
<dbReference type="AlphaFoldDB" id="A0A6N7X7H1"/>
<dbReference type="Proteomes" id="UP000471052">
    <property type="component" value="Unassembled WGS sequence"/>
</dbReference>
<protein>
    <submittedName>
        <fullName evidence="4">Restriction endonuclease subunit S</fullName>
    </submittedName>
</protein>
<dbReference type="GO" id="GO:0003677">
    <property type="term" value="F:DNA binding"/>
    <property type="evidence" value="ECO:0007669"/>
    <property type="project" value="UniProtKB-KW"/>
</dbReference>
<dbReference type="InterPro" id="IPR044946">
    <property type="entry name" value="Restrct_endonuc_typeI_TRD_sf"/>
</dbReference>
<dbReference type="SUPFAM" id="SSF116734">
    <property type="entry name" value="DNA methylase specificity domain"/>
    <property type="match status" value="1"/>
</dbReference>